<feature type="coiled-coil region" evidence="1">
    <location>
        <begin position="92"/>
        <end position="126"/>
    </location>
</feature>
<reference evidence="4" key="1">
    <citation type="submission" date="2021-12" db="EMBL/GenBank/DDBJ databases">
        <authorList>
            <person name="King R."/>
        </authorList>
    </citation>
    <scope>NUCLEOTIDE SEQUENCE</scope>
</reference>
<dbReference type="Pfam" id="PF25298">
    <property type="entry name" value="Baculo_FP_2nd"/>
    <property type="match status" value="1"/>
</dbReference>
<accession>A0ABN8B789</accession>
<keyword evidence="5" id="KW-1185">Reference proteome</keyword>
<proteinExistence type="predicted"/>
<feature type="domain" description="FP protein C-terminal" evidence="3">
    <location>
        <begin position="245"/>
        <end position="296"/>
    </location>
</feature>
<evidence type="ECO:0000313" key="4">
    <source>
        <dbReference type="EMBL" id="CAH0405383.1"/>
    </source>
</evidence>
<name>A0ABN8B789_CHISP</name>
<feature type="region of interest" description="Disordered" evidence="2">
    <location>
        <begin position="1"/>
        <end position="32"/>
    </location>
</feature>
<dbReference type="EMBL" id="OU963897">
    <property type="protein sequence ID" value="CAH0405383.1"/>
    <property type="molecule type" value="Genomic_DNA"/>
</dbReference>
<evidence type="ECO:0000259" key="3">
    <source>
        <dbReference type="Pfam" id="PF25298"/>
    </source>
</evidence>
<gene>
    <name evidence="4" type="ORF">CHILSU_LOCUS8747</name>
</gene>
<keyword evidence="1" id="KW-0175">Coiled coil</keyword>
<evidence type="ECO:0000313" key="5">
    <source>
        <dbReference type="Proteomes" id="UP001153292"/>
    </source>
</evidence>
<evidence type="ECO:0000256" key="2">
    <source>
        <dbReference type="SAM" id="MobiDB-lite"/>
    </source>
</evidence>
<evidence type="ECO:0000256" key="1">
    <source>
        <dbReference type="SAM" id="Coils"/>
    </source>
</evidence>
<sequence length="300" mass="35198">MMRTPVKSQQPQYGSAPDLQQNTDSTSPNEYNNILRSNKRRRCDCEAECESKLDSFINTLTAWRQDTDEKLSNIQSCMYEIKKQNGELLASNAEIERSIDFLSQKYDDLNIKLNDYQTKSKEFDERLSKIEYNLDDIDRTTRLSTLEIRNLSLKQRMTQEELIDITSRVFKELSVEIVHSDLYDIRVLPSKSENKTILVTLNSIITKNYILKAYKEYNRQSNSKLNTTILMEDPPRKIYIAEHLTSRTRKLFHAAREFAKAESFKHCWTAYGRVLWRKEDNAKLIVVSSELQLLEIKSKN</sequence>
<dbReference type="Proteomes" id="UP001153292">
    <property type="component" value="Chromosome 4"/>
</dbReference>
<dbReference type="InterPro" id="IPR057251">
    <property type="entry name" value="FP_C"/>
</dbReference>
<protein>
    <recommendedName>
        <fullName evidence="3">FP protein C-terminal domain-containing protein</fullName>
    </recommendedName>
</protein>
<organism evidence="4 5">
    <name type="scientific">Chilo suppressalis</name>
    <name type="common">Asiatic rice borer moth</name>
    <dbReference type="NCBI Taxonomy" id="168631"/>
    <lineage>
        <taxon>Eukaryota</taxon>
        <taxon>Metazoa</taxon>
        <taxon>Ecdysozoa</taxon>
        <taxon>Arthropoda</taxon>
        <taxon>Hexapoda</taxon>
        <taxon>Insecta</taxon>
        <taxon>Pterygota</taxon>
        <taxon>Neoptera</taxon>
        <taxon>Endopterygota</taxon>
        <taxon>Lepidoptera</taxon>
        <taxon>Glossata</taxon>
        <taxon>Ditrysia</taxon>
        <taxon>Pyraloidea</taxon>
        <taxon>Crambidae</taxon>
        <taxon>Crambinae</taxon>
        <taxon>Chilo</taxon>
    </lineage>
</organism>